<gene>
    <name evidence="1" type="ORF">Asalp_41510</name>
</gene>
<sequence length="36" mass="3789">MTLLFESPLLAISNIKRLLSLTEPGAEDKGNDGSTG</sequence>
<accession>A0A2D1QM17</accession>
<organism evidence="1 2">
    <name type="scientific">Aeromonas salmonicida subsp. pectinolytica 34mel</name>
    <dbReference type="NCBI Taxonomy" id="1324960"/>
    <lineage>
        <taxon>Bacteria</taxon>
        <taxon>Pseudomonadati</taxon>
        <taxon>Pseudomonadota</taxon>
        <taxon>Gammaproteobacteria</taxon>
        <taxon>Aeromonadales</taxon>
        <taxon>Aeromonadaceae</taxon>
        <taxon>Aeromonas</taxon>
    </lineage>
</organism>
<protein>
    <submittedName>
        <fullName evidence="1">Uncharacterized protein</fullName>
    </submittedName>
</protein>
<reference evidence="2" key="1">
    <citation type="journal article" date="2018" name="BMC Genomics">
        <title>The complete and fully assembled genome sequence of Aeromonas salmonicida subsp. pectinolytica and its comparative analysis with other Aeromonas species: investigation of the mobilome in environmental and pathogenic strains.</title>
        <authorList>
            <person name="Pfeiffer F."/>
            <person name="Zamora-Lagos M.A."/>
            <person name="Blettinger M."/>
            <person name="Yeroslaviz A."/>
            <person name="Dahl A."/>
            <person name="Gruber S."/>
            <person name="Habermann B.H."/>
        </authorList>
    </citation>
    <scope>NUCLEOTIDE SEQUENCE [LARGE SCALE GENOMIC DNA]</scope>
    <source>
        <strain evidence="2">34mel</strain>
    </source>
</reference>
<proteinExistence type="predicted"/>
<evidence type="ECO:0000313" key="1">
    <source>
        <dbReference type="EMBL" id="ATP11224.1"/>
    </source>
</evidence>
<dbReference type="AlphaFoldDB" id="A0A2D1QM17"/>
<dbReference type="EMBL" id="CP022426">
    <property type="protein sequence ID" value="ATP11224.1"/>
    <property type="molecule type" value="Genomic_DNA"/>
</dbReference>
<name>A0A2D1QM17_AERSA</name>
<dbReference type="Proteomes" id="UP000222916">
    <property type="component" value="Chromosome"/>
</dbReference>
<evidence type="ECO:0000313" key="2">
    <source>
        <dbReference type="Proteomes" id="UP000222916"/>
    </source>
</evidence>